<dbReference type="Proteomes" id="UP000245469">
    <property type="component" value="Unassembled WGS sequence"/>
</dbReference>
<sequence length="324" mass="33658">MDVFRRQRAAQREPRPEREAGFTLIEVVVALVLLVIVATAALRFSMSGISNTAALQQRQGAVAVANQAMEQVRAVVPNAVVQTDGKLLPTGLAAGRNAVDVAEQWSSAGLPNLSQTWQASDPAATTRGSSAAVLPLSSTPRVGKTDYAVKTFIGLCDRASSSTSAANTPCQGVGTMPTSPATGYVRMVRAFVQVTWTPVAASACATATCSYVVTTLIDPNADLTWNVNDPAVAVNDNPLAGTKGNTQIIDVLGNDTGASPKGNDITTMQTPGHSNPTLTANDAAGTVTFQPNPGWTGTYTFQYKFTTSSGVVSNVATVTVTVKP</sequence>
<dbReference type="PROSITE" id="PS00409">
    <property type="entry name" value="PROKAR_NTER_METHYL"/>
    <property type="match status" value="1"/>
</dbReference>
<dbReference type="Pfam" id="PF17963">
    <property type="entry name" value="Big_9"/>
    <property type="match status" value="1"/>
</dbReference>
<gene>
    <name evidence="2" type="ORF">BXY45_13319</name>
</gene>
<protein>
    <submittedName>
        <fullName evidence="2">Prepilin-type N-terminal cleavage/methylation domain-containing protein</fullName>
    </submittedName>
</protein>
<comment type="caution">
    <text evidence="2">The sequence shown here is derived from an EMBL/GenBank/DDBJ whole genome shotgun (WGS) entry which is preliminary data.</text>
</comment>
<dbReference type="Pfam" id="PF07963">
    <property type="entry name" value="N_methyl"/>
    <property type="match status" value="1"/>
</dbReference>
<dbReference type="Gene3D" id="2.60.40.2810">
    <property type="match status" value="1"/>
</dbReference>
<keyword evidence="1" id="KW-0812">Transmembrane</keyword>
<dbReference type="EMBL" id="QGDQ01000033">
    <property type="protein sequence ID" value="PWJ47995.1"/>
    <property type="molecule type" value="Genomic_DNA"/>
</dbReference>
<organism evidence="2 3">
    <name type="scientific">Quadrisphaera granulorum</name>
    <dbReference type="NCBI Taxonomy" id="317664"/>
    <lineage>
        <taxon>Bacteria</taxon>
        <taxon>Bacillati</taxon>
        <taxon>Actinomycetota</taxon>
        <taxon>Actinomycetes</taxon>
        <taxon>Kineosporiales</taxon>
        <taxon>Kineosporiaceae</taxon>
        <taxon>Quadrisphaera</taxon>
    </lineage>
</organism>
<evidence type="ECO:0000313" key="3">
    <source>
        <dbReference type="Proteomes" id="UP000245469"/>
    </source>
</evidence>
<keyword evidence="3" id="KW-1185">Reference proteome</keyword>
<proteinExistence type="predicted"/>
<evidence type="ECO:0000313" key="2">
    <source>
        <dbReference type="EMBL" id="PWJ47995.1"/>
    </source>
</evidence>
<accession>A0A315ZQZ1</accession>
<keyword evidence="1" id="KW-1133">Transmembrane helix</keyword>
<dbReference type="InterPro" id="IPR012902">
    <property type="entry name" value="N_methyl_site"/>
</dbReference>
<name>A0A315ZQZ1_9ACTN</name>
<evidence type="ECO:0000256" key="1">
    <source>
        <dbReference type="SAM" id="Phobius"/>
    </source>
</evidence>
<dbReference type="AlphaFoldDB" id="A0A315ZQZ1"/>
<dbReference type="RefSeq" id="WP_109776184.1">
    <property type="nucleotide sequence ID" value="NZ_QGDQ01000033.1"/>
</dbReference>
<feature type="transmembrane region" description="Helical" evidence="1">
    <location>
        <begin position="21"/>
        <end position="42"/>
    </location>
</feature>
<reference evidence="2 3" key="1">
    <citation type="submission" date="2018-03" db="EMBL/GenBank/DDBJ databases">
        <title>Genomic Encyclopedia of Archaeal and Bacterial Type Strains, Phase II (KMG-II): from individual species to whole genera.</title>
        <authorList>
            <person name="Goeker M."/>
        </authorList>
    </citation>
    <scope>NUCLEOTIDE SEQUENCE [LARGE SCALE GENOMIC DNA]</scope>
    <source>
        <strain evidence="2 3">DSM 44889</strain>
    </source>
</reference>
<keyword evidence="1" id="KW-0472">Membrane</keyword>
<dbReference type="NCBIfam" id="TIGR02532">
    <property type="entry name" value="IV_pilin_GFxxxE"/>
    <property type="match status" value="1"/>
</dbReference>